<keyword evidence="9" id="KW-1185">Reference proteome</keyword>
<evidence type="ECO:0000313" key="9">
    <source>
        <dbReference type="Proteomes" id="UP000774570"/>
    </source>
</evidence>
<dbReference type="Gene3D" id="1.10.1740.10">
    <property type="match status" value="1"/>
</dbReference>
<dbReference type="Gene3D" id="1.10.10.10">
    <property type="entry name" value="Winged helix-like DNA-binding domain superfamily/Winged helix DNA-binding domain"/>
    <property type="match status" value="1"/>
</dbReference>
<dbReference type="Proteomes" id="UP000774570">
    <property type="component" value="Unassembled WGS sequence"/>
</dbReference>
<keyword evidence="2" id="KW-0805">Transcription regulation</keyword>
<keyword evidence="5" id="KW-0804">Transcription</keyword>
<comment type="caution">
    <text evidence="8">The sequence shown here is derived from an EMBL/GenBank/DDBJ whole genome shotgun (WGS) entry which is preliminary data.</text>
</comment>
<keyword evidence="4" id="KW-0238">DNA-binding</keyword>
<dbReference type="PANTHER" id="PTHR43133:SF8">
    <property type="entry name" value="RNA POLYMERASE SIGMA FACTOR HI_1459-RELATED"/>
    <property type="match status" value="1"/>
</dbReference>
<protein>
    <submittedName>
        <fullName evidence="8">RNA polymerase sigma factor</fullName>
    </submittedName>
</protein>
<dbReference type="InterPro" id="IPR013325">
    <property type="entry name" value="RNA_pol_sigma_r2"/>
</dbReference>
<dbReference type="Pfam" id="PF04542">
    <property type="entry name" value="Sigma70_r2"/>
    <property type="match status" value="1"/>
</dbReference>
<name>A0ABS7FZK2_9ACTN</name>
<organism evidence="8 9">
    <name type="scientific">Actinomadura parmotrematis</name>
    <dbReference type="NCBI Taxonomy" id="2864039"/>
    <lineage>
        <taxon>Bacteria</taxon>
        <taxon>Bacillati</taxon>
        <taxon>Actinomycetota</taxon>
        <taxon>Actinomycetes</taxon>
        <taxon>Streptosporangiales</taxon>
        <taxon>Thermomonosporaceae</taxon>
        <taxon>Actinomadura</taxon>
    </lineage>
</organism>
<comment type="similarity">
    <text evidence="1">Belongs to the sigma-70 factor family. ECF subfamily.</text>
</comment>
<keyword evidence="3" id="KW-0731">Sigma factor</keyword>
<dbReference type="InterPro" id="IPR039425">
    <property type="entry name" value="RNA_pol_sigma-70-like"/>
</dbReference>
<dbReference type="PANTHER" id="PTHR43133">
    <property type="entry name" value="RNA POLYMERASE ECF-TYPE SIGMA FACTO"/>
    <property type="match status" value="1"/>
</dbReference>
<evidence type="ECO:0000259" key="7">
    <source>
        <dbReference type="Pfam" id="PF08281"/>
    </source>
</evidence>
<dbReference type="EMBL" id="JAIBOA010000018">
    <property type="protein sequence ID" value="MBW8485731.1"/>
    <property type="molecule type" value="Genomic_DNA"/>
</dbReference>
<evidence type="ECO:0000259" key="6">
    <source>
        <dbReference type="Pfam" id="PF04542"/>
    </source>
</evidence>
<dbReference type="InterPro" id="IPR013249">
    <property type="entry name" value="RNA_pol_sigma70_r4_t2"/>
</dbReference>
<evidence type="ECO:0000256" key="2">
    <source>
        <dbReference type="ARBA" id="ARBA00023015"/>
    </source>
</evidence>
<dbReference type="InterPro" id="IPR007627">
    <property type="entry name" value="RNA_pol_sigma70_r2"/>
</dbReference>
<evidence type="ECO:0000256" key="1">
    <source>
        <dbReference type="ARBA" id="ARBA00010641"/>
    </source>
</evidence>
<dbReference type="CDD" id="cd06171">
    <property type="entry name" value="Sigma70_r4"/>
    <property type="match status" value="1"/>
</dbReference>
<feature type="domain" description="RNA polymerase sigma factor 70 region 4 type 2" evidence="7">
    <location>
        <begin position="130"/>
        <end position="177"/>
    </location>
</feature>
<dbReference type="SUPFAM" id="SSF88946">
    <property type="entry name" value="Sigma2 domain of RNA polymerase sigma factors"/>
    <property type="match status" value="1"/>
</dbReference>
<dbReference type="InterPro" id="IPR013324">
    <property type="entry name" value="RNA_pol_sigma_r3/r4-like"/>
</dbReference>
<evidence type="ECO:0000256" key="3">
    <source>
        <dbReference type="ARBA" id="ARBA00023082"/>
    </source>
</evidence>
<dbReference type="NCBIfam" id="TIGR02937">
    <property type="entry name" value="sigma70-ECF"/>
    <property type="match status" value="1"/>
</dbReference>
<accession>A0ABS7FZK2</accession>
<evidence type="ECO:0000256" key="4">
    <source>
        <dbReference type="ARBA" id="ARBA00023125"/>
    </source>
</evidence>
<feature type="domain" description="RNA polymerase sigma-70 region 2" evidence="6">
    <location>
        <begin position="27"/>
        <end position="93"/>
    </location>
</feature>
<reference evidence="8 9" key="1">
    <citation type="submission" date="2021-07" db="EMBL/GenBank/DDBJ databases">
        <title>Actinomadura sp. PM05-2 isolated from lichen.</title>
        <authorList>
            <person name="Somphong A."/>
            <person name="Phongsopitanun W."/>
            <person name="Tanasupawat S."/>
            <person name="Peongsungnone V."/>
        </authorList>
    </citation>
    <scope>NUCLEOTIDE SEQUENCE [LARGE SCALE GENOMIC DNA]</scope>
    <source>
        <strain evidence="8 9">PM05-2</strain>
    </source>
</reference>
<evidence type="ECO:0000256" key="5">
    <source>
        <dbReference type="ARBA" id="ARBA00023163"/>
    </source>
</evidence>
<dbReference type="InterPro" id="IPR036388">
    <property type="entry name" value="WH-like_DNA-bd_sf"/>
</dbReference>
<proteinExistence type="inferred from homology"/>
<dbReference type="SUPFAM" id="SSF88659">
    <property type="entry name" value="Sigma3 and sigma4 domains of RNA polymerase sigma factors"/>
    <property type="match status" value="1"/>
</dbReference>
<evidence type="ECO:0000313" key="8">
    <source>
        <dbReference type="EMBL" id="MBW8485731.1"/>
    </source>
</evidence>
<gene>
    <name evidence="8" type="ORF">K1Y72_25345</name>
</gene>
<sequence>MRAARDAVDDAGIVAASLREPEAFGELFRRHAPRLHAYAKRRLGVPLAEDVVAEAFATAFRQRERYDGRADFGAWLWGIAGNVIARHHRQETRMYRAFARTGVDPAEDGIAEAAADRASAAALGPRLAKGLASLSAQDRDVLLLLAWGGLSYAEIAATTGLPLGTVKAKIHRARTKLRKALPEGDLDG</sequence>
<dbReference type="Pfam" id="PF08281">
    <property type="entry name" value="Sigma70_r4_2"/>
    <property type="match status" value="1"/>
</dbReference>
<dbReference type="InterPro" id="IPR014284">
    <property type="entry name" value="RNA_pol_sigma-70_dom"/>
</dbReference>